<dbReference type="PROSITE" id="PS50240">
    <property type="entry name" value="TRYPSIN_DOM"/>
    <property type="match status" value="1"/>
</dbReference>
<reference evidence="6 7" key="1">
    <citation type="submission" date="2023-03" db="EMBL/GenBank/DDBJ databases">
        <title>High-quality genome of Scylla paramamosain provides insights in environmental adaptation.</title>
        <authorList>
            <person name="Zhang L."/>
        </authorList>
    </citation>
    <scope>NUCLEOTIDE SEQUENCE [LARGE SCALE GENOMIC DNA]</scope>
    <source>
        <strain evidence="6">LZ_2023a</strain>
        <tissue evidence="6">Muscle</tissue>
    </source>
</reference>
<feature type="signal peptide" evidence="4">
    <location>
        <begin position="1"/>
        <end position="15"/>
    </location>
</feature>
<sequence>MKTLVLCLLVAGALAAPSRKPTFRRGLNRIVGGEDTVHGEFQYQLSLQDTSYSEPWHFCGGTLYNEHWGITACHCLQYDVDNPGIVQAVAGEYTLEANDGSEQAARLDEIILHPYFDSSLLVNDVALIHFPQTMVYDDYVNPIGLQEEKELVGVECTVTGWGALSEGGSAATVLQKVHVPTVSDEECRISYYGIEDSMICAGYPEGGKDACQGDSGGPMVCKGYLTGIVSWGYGCARPNYPGVYTEVAYFVDWIIANAV</sequence>
<dbReference type="Proteomes" id="UP001487740">
    <property type="component" value="Unassembled WGS sequence"/>
</dbReference>
<feature type="domain" description="Peptidase S1" evidence="5">
    <location>
        <begin position="30"/>
        <end position="259"/>
    </location>
</feature>
<dbReference type="InterPro" id="IPR009003">
    <property type="entry name" value="Peptidase_S1_PA"/>
</dbReference>
<dbReference type="AlphaFoldDB" id="A0AAW0UQH4"/>
<dbReference type="PROSITE" id="PS00135">
    <property type="entry name" value="TRYPSIN_SER"/>
    <property type="match status" value="1"/>
</dbReference>
<keyword evidence="4" id="KW-0732">Signal</keyword>
<evidence type="ECO:0000256" key="1">
    <source>
        <dbReference type="ARBA" id="ARBA00004613"/>
    </source>
</evidence>
<evidence type="ECO:0000259" key="5">
    <source>
        <dbReference type="PROSITE" id="PS50240"/>
    </source>
</evidence>
<dbReference type="InterPro" id="IPR033116">
    <property type="entry name" value="TRYPSIN_SER"/>
</dbReference>
<dbReference type="GO" id="GO:0016485">
    <property type="term" value="P:protein processing"/>
    <property type="evidence" value="ECO:0007669"/>
    <property type="project" value="UniProtKB-ARBA"/>
</dbReference>
<comment type="caution">
    <text evidence="6">The sequence shown here is derived from an EMBL/GenBank/DDBJ whole genome shotgun (WGS) entry which is preliminary data.</text>
</comment>
<keyword evidence="7" id="KW-1185">Reference proteome</keyword>
<name>A0AAW0UQH4_SCYPA</name>
<dbReference type="PANTHER" id="PTHR24252">
    <property type="entry name" value="ACROSIN-RELATED"/>
    <property type="match status" value="1"/>
</dbReference>
<evidence type="ECO:0000256" key="4">
    <source>
        <dbReference type="SAM" id="SignalP"/>
    </source>
</evidence>
<gene>
    <name evidence="6" type="ORF">O3P69_000665</name>
</gene>
<dbReference type="Gene3D" id="2.40.10.10">
    <property type="entry name" value="Trypsin-like serine proteases"/>
    <property type="match status" value="2"/>
</dbReference>
<dbReference type="InterPro" id="IPR001314">
    <property type="entry name" value="Peptidase_S1A"/>
</dbReference>
<keyword evidence="2" id="KW-0964">Secreted</keyword>
<dbReference type="EMBL" id="JARAKH010000007">
    <property type="protein sequence ID" value="KAK8402394.1"/>
    <property type="molecule type" value="Genomic_DNA"/>
</dbReference>
<protein>
    <recommendedName>
        <fullName evidence="5">Peptidase S1 domain-containing protein</fullName>
    </recommendedName>
</protein>
<dbReference type="GO" id="GO:0004252">
    <property type="term" value="F:serine-type endopeptidase activity"/>
    <property type="evidence" value="ECO:0007669"/>
    <property type="project" value="InterPro"/>
</dbReference>
<evidence type="ECO:0000256" key="3">
    <source>
        <dbReference type="ARBA" id="ARBA00023157"/>
    </source>
</evidence>
<proteinExistence type="predicted"/>
<accession>A0AAW0UQH4</accession>
<comment type="subcellular location">
    <subcellularLocation>
        <location evidence="1">Secreted</location>
    </subcellularLocation>
</comment>
<feature type="chain" id="PRO_5043486130" description="Peptidase S1 domain-containing protein" evidence="4">
    <location>
        <begin position="16"/>
        <end position="259"/>
    </location>
</feature>
<dbReference type="Pfam" id="PF00089">
    <property type="entry name" value="Trypsin"/>
    <property type="match status" value="1"/>
</dbReference>
<dbReference type="CDD" id="cd00190">
    <property type="entry name" value="Tryp_SPc"/>
    <property type="match status" value="1"/>
</dbReference>
<organism evidence="6 7">
    <name type="scientific">Scylla paramamosain</name>
    <name type="common">Mud crab</name>
    <dbReference type="NCBI Taxonomy" id="85552"/>
    <lineage>
        <taxon>Eukaryota</taxon>
        <taxon>Metazoa</taxon>
        <taxon>Ecdysozoa</taxon>
        <taxon>Arthropoda</taxon>
        <taxon>Crustacea</taxon>
        <taxon>Multicrustacea</taxon>
        <taxon>Malacostraca</taxon>
        <taxon>Eumalacostraca</taxon>
        <taxon>Eucarida</taxon>
        <taxon>Decapoda</taxon>
        <taxon>Pleocyemata</taxon>
        <taxon>Brachyura</taxon>
        <taxon>Eubrachyura</taxon>
        <taxon>Portunoidea</taxon>
        <taxon>Portunidae</taxon>
        <taxon>Portuninae</taxon>
        <taxon>Scylla</taxon>
    </lineage>
</organism>
<dbReference type="SUPFAM" id="SSF50494">
    <property type="entry name" value="Trypsin-like serine proteases"/>
    <property type="match status" value="1"/>
</dbReference>
<evidence type="ECO:0000313" key="6">
    <source>
        <dbReference type="EMBL" id="KAK8402394.1"/>
    </source>
</evidence>
<dbReference type="SMART" id="SM00020">
    <property type="entry name" value="Tryp_SPc"/>
    <property type="match status" value="1"/>
</dbReference>
<evidence type="ECO:0000256" key="2">
    <source>
        <dbReference type="ARBA" id="ARBA00022525"/>
    </source>
</evidence>
<dbReference type="GO" id="GO:0005576">
    <property type="term" value="C:extracellular region"/>
    <property type="evidence" value="ECO:0007669"/>
    <property type="project" value="UniProtKB-SubCell"/>
</dbReference>
<dbReference type="PRINTS" id="PR00722">
    <property type="entry name" value="CHYMOTRYPSIN"/>
</dbReference>
<evidence type="ECO:0000313" key="7">
    <source>
        <dbReference type="Proteomes" id="UP001487740"/>
    </source>
</evidence>
<dbReference type="PANTHER" id="PTHR24252:SF7">
    <property type="entry name" value="HYALIN"/>
    <property type="match status" value="1"/>
</dbReference>
<keyword evidence="3" id="KW-1015">Disulfide bond</keyword>
<dbReference type="InterPro" id="IPR043504">
    <property type="entry name" value="Peptidase_S1_PA_chymotrypsin"/>
</dbReference>
<dbReference type="FunFam" id="2.40.10.10:FF:000047">
    <property type="entry name" value="Trypsin eta"/>
    <property type="match status" value="1"/>
</dbReference>
<dbReference type="InterPro" id="IPR001254">
    <property type="entry name" value="Trypsin_dom"/>
</dbReference>